<name>A0A845HXB2_9BURK</name>
<gene>
    <name evidence="1" type="ORF">GTP23_10675</name>
</gene>
<dbReference type="SMART" id="SM01059">
    <property type="entry name" value="CAT"/>
    <property type="match status" value="1"/>
</dbReference>
<keyword evidence="2" id="KW-1185">Reference proteome</keyword>
<protein>
    <recommendedName>
        <fullName evidence="3">Chloramphenicol acetyltransferase</fullName>
    </recommendedName>
</protein>
<dbReference type="Pfam" id="PF00302">
    <property type="entry name" value="CAT"/>
    <property type="match status" value="1"/>
</dbReference>
<organism evidence="1 2">
    <name type="scientific">Duganella fentianensis</name>
    <dbReference type="NCBI Taxonomy" id="2692177"/>
    <lineage>
        <taxon>Bacteria</taxon>
        <taxon>Pseudomonadati</taxon>
        <taxon>Pseudomonadota</taxon>
        <taxon>Betaproteobacteria</taxon>
        <taxon>Burkholderiales</taxon>
        <taxon>Oxalobacteraceae</taxon>
        <taxon>Telluria group</taxon>
        <taxon>Duganella</taxon>
    </lineage>
</organism>
<accession>A0A845HXB2</accession>
<proteinExistence type="predicted"/>
<evidence type="ECO:0000313" key="1">
    <source>
        <dbReference type="EMBL" id="MYN45512.1"/>
    </source>
</evidence>
<evidence type="ECO:0000313" key="2">
    <source>
        <dbReference type="Proteomes" id="UP000444316"/>
    </source>
</evidence>
<dbReference type="InterPro" id="IPR023213">
    <property type="entry name" value="CAT-like_dom_sf"/>
</dbReference>
<dbReference type="AlphaFoldDB" id="A0A845HXB2"/>
<dbReference type="Proteomes" id="UP000444316">
    <property type="component" value="Unassembled WGS sequence"/>
</dbReference>
<dbReference type="PANTHER" id="PTHR38474:SF1">
    <property type="entry name" value="SLR0299 PROTEIN"/>
    <property type="match status" value="1"/>
</dbReference>
<dbReference type="GO" id="GO:0008811">
    <property type="term" value="F:chloramphenicol O-acetyltransferase activity"/>
    <property type="evidence" value="ECO:0007669"/>
    <property type="project" value="InterPro"/>
</dbReference>
<dbReference type="Gene3D" id="3.30.559.10">
    <property type="entry name" value="Chloramphenicol acetyltransferase-like domain"/>
    <property type="match status" value="1"/>
</dbReference>
<evidence type="ECO:0008006" key="3">
    <source>
        <dbReference type="Google" id="ProtNLM"/>
    </source>
</evidence>
<dbReference type="InterPro" id="IPR001707">
    <property type="entry name" value="Cmp_AcTrfase"/>
</dbReference>
<sequence>MHNFEKRRDRYNGYTQFANPLINLSFTLTVPDLRPYCKAQQLPPFHVFLYCVLRAVASIDNFMYRELDGEVIRIKDFMASYTVLNSDNNLNFARFDMTDDLALFVERSLAAKKVAEASAELINTSAGLSPLDHKRNVYITCMPWLELTAIEHPIYLHKTADIPALAWGKFGPPQDDGMMRLPLSVQAHHGFADGYHIHLLGEAIKAQLAQLIEA</sequence>
<dbReference type="PANTHER" id="PTHR38474">
    <property type="entry name" value="SLR0299 PROTEIN"/>
    <property type="match status" value="1"/>
</dbReference>
<reference evidence="1" key="1">
    <citation type="submission" date="2019-12" db="EMBL/GenBank/DDBJ databases">
        <title>Novel species isolated from a subtropical stream in China.</title>
        <authorList>
            <person name="Lu H."/>
        </authorList>
    </citation>
    <scope>NUCLEOTIDE SEQUENCE [LARGE SCALE GENOMIC DNA]</scope>
    <source>
        <strain evidence="1">FT93W</strain>
    </source>
</reference>
<dbReference type="RefSeq" id="WP_161035118.1">
    <property type="nucleotide sequence ID" value="NZ_WWCL01000002.1"/>
</dbReference>
<dbReference type="EMBL" id="WWCL01000002">
    <property type="protein sequence ID" value="MYN45512.1"/>
    <property type="molecule type" value="Genomic_DNA"/>
</dbReference>
<dbReference type="SUPFAM" id="SSF52777">
    <property type="entry name" value="CoA-dependent acyltransferases"/>
    <property type="match status" value="1"/>
</dbReference>
<comment type="caution">
    <text evidence="1">The sequence shown here is derived from an EMBL/GenBank/DDBJ whole genome shotgun (WGS) entry which is preliminary data.</text>
</comment>